<protein>
    <submittedName>
        <fullName evidence="2">Uncharacterized protein</fullName>
    </submittedName>
</protein>
<feature type="transmembrane region" description="Helical" evidence="1">
    <location>
        <begin position="102"/>
        <end position="121"/>
    </location>
</feature>
<evidence type="ECO:0000256" key="1">
    <source>
        <dbReference type="SAM" id="Phobius"/>
    </source>
</evidence>
<dbReference type="EMBL" id="MN739454">
    <property type="protein sequence ID" value="QHT05448.1"/>
    <property type="molecule type" value="Genomic_DNA"/>
</dbReference>
<name>A0A6C0CLG1_9ZZZZ</name>
<organism evidence="2">
    <name type="scientific">viral metagenome</name>
    <dbReference type="NCBI Taxonomy" id="1070528"/>
    <lineage>
        <taxon>unclassified sequences</taxon>
        <taxon>metagenomes</taxon>
        <taxon>organismal metagenomes</taxon>
    </lineage>
</organism>
<keyword evidence="1" id="KW-1133">Transmembrane helix</keyword>
<keyword evidence="1" id="KW-0472">Membrane</keyword>
<keyword evidence="1" id="KW-0812">Transmembrane</keyword>
<reference evidence="2" key="1">
    <citation type="journal article" date="2020" name="Nature">
        <title>Giant virus diversity and host interactions through global metagenomics.</title>
        <authorList>
            <person name="Schulz F."/>
            <person name="Roux S."/>
            <person name="Paez-Espino D."/>
            <person name="Jungbluth S."/>
            <person name="Walsh D.A."/>
            <person name="Denef V.J."/>
            <person name="McMahon K.D."/>
            <person name="Konstantinidis K.T."/>
            <person name="Eloe-Fadrosh E.A."/>
            <person name="Kyrpides N.C."/>
            <person name="Woyke T."/>
        </authorList>
    </citation>
    <scope>NUCLEOTIDE SEQUENCE</scope>
    <source>
        <strain evidence="2">GVMAG-M-3300021375-17</strain>
    </source>
</reference>
<sequence>MTANIDLFKNQFAEYESFQTYGTLEEQTNKLENIINEHDETIRLVRKYNSAYNELDQKTNYKDFNYEKADGNIWVNYKDKKKDVKDVAKEDSYDMIVQYNSAYLVGMISIATILVTTYVVLKK</sequence>
<proteinExistence type="predicted"/>
<evidence type="ECO:0000313" key="2">
    <source>
        <dbReference type="EMBL" id="QHT05448.1"/>
    </source>
</evidence>
<accession>A0A6C0CLG1</accession>
<dbReference type="AlphaFoldDB" id="A0A6C0CLG1"/>